<protein>
    <submittedName>
        <fullName evidence="2">UrcA family protein</fullName>
    </submittedName>
</protein>
<feature type="signal peptide" evidence="1">
    <location>
        <begin position="1"/>
        <end position="21"/>
    </location>
</feature>
<accession>A0A1U6IGW8</accession>
<evidence type="ECO:0000256" key="1">
    <source>
        <dbReference type="SAM" id="SignalP"/>
    </source>
</evidence>
<name>A0A1U6IGW8_9SPHN</name>
<dbReference type="Proteomes" id="UP000190989">
    <property type="component" value="Unassembled WGS sequence"/>
</dbReference>
<reference evidence="3" key="1">
    <citation type="submission" date="2017-02" db="EMBL/GenBank/DDBJ databases">
        <authorList>
            <person name="Varghese N."/>
            <person name="Submissions S."/>
        </authorList>
    </citation>
    <scope>NUCLEOTIDE SEQUENCE [LARGE SCALE GENOMIC DNA]</scope>
    <source>
        <strain evidence="3">SM117</strain>
    </source>
</reference>
<keyword evidence="3" id="KW-1185">Reference proteome</keyword>
<evidence type="ECO:0000313" key="3">
    <source>
        <dbReference type="Proteomes" id="UP000190989"/>
    </source>
</evidence>
<evidence type="ECO:0000313" key="2">
    <source>
        <dbReference type="EMBL" id="SLK07264.1"/>
    </source>
</evidence>
<dbReference type="InterPro" id="IPR030972">
    <property type="entry name" value="UrcA_uranyl"/>
</dbReference>
<organism evidence="2 3">
    <name type="scientific">Novosphingobium mathurense</name>
    <dbReference type="NCBI Taxonomy" id="428990"/>
    <lineage>
        <taxon>Bacteria</taxon>
        <taxon>Pseudomonadati</taxon>
        <taxon>Pseudomonadota</taxon>
        <taxon>Alphaproteobacteria</taxon>
        <taxon>Sphingomonadales</taxon>
        <taxon>Sphingomonadaceae</taxon>
        <taxon>Novosphingobium</taxon>
    </lineage>
</organism>
<feature type="chain" id="PRO_5013046923" evidence="1">
    <location>
        <begin position="22"/>
        <end position="108"/>
    </location>
</feature>
<gene>
    <name evidence="2" type="ORF">SAMN06295987_106166</name>
</gene>
<dbReference type="AlphaFoldDB" id="A0A1U6IGW8"/>
<dbReference type="EMBL" id="FVZE01000006">
    <property type="protein sequence ID" value="SLK07264.1"/>
    <property type="molecule type" value="Genomic_DNA"/>
</dbReference>
<dbReference type="NCBIfam" id="TIGR04433">
    <property type="entry name" value="UrcA_uranyl"/>
    <property type="match status" value="1"/>
</dbReference>
<sequence length="108" mass="11431">MKTFASLAAVAALTVAVSANAATDGARTVPVAYDDLNLSSQAGLDTLDQRLERAVRKVCGKADVRRLDEVSDMTRCRTSAQASAAEQRTVALARRNDGQPLLVAVKTK</sequence>
<proteinExistence type="predicted"/>
<dbReference type="RefSeq" id="WP_079731281.1">
    <property type="nucleotide sequence ID" value="NZ_FVZE01000006.1"/>
</dbReference>
<keyword evidence="1" id="KW-0732">Signal</keyword>